<dbReference type="Proteomes" id="UP000183610">
    <property type="component" value="Unassembled WGS sequence"/>
</dbReference>
<gene>
    <name evidence="1" type="ORF">SAMN05421782_103105</name>
</gene>
<evidence type="ECO:0000313" key="1">
    <source>
        <dbReference type="EMBL" id="SDW40837.1"/>
    </source>
</evidence>
<organism evidence="1 2">
    <name type="scientific">Listeria ivanovii</name>
    <dbReference type="NCBI Taxonomy" id="1638"/>
    <lineage>
        <taxon>Bacteria</taxon>
        <taxon>Bacillati</taxon>
        <taxon>Bacillota</taxon>
        <taxon>Bacilli</taxon>
        <taxon>Bacillales</taxon>
        <taxon>Listeriaceae</taxon>
        <taxon>Listeria</taxon>
    </lineage>
</organism>
<evidence type="ECO:0008006" key="3">
    <source>
        <dbReference type="Google" id="ProtNLM"/>
    </source>
</evidence>
<dbReference type="RefSeq" id="WP_003718951.1">
    <property type="nucleotide sequence ID" value="NZ_FNMX01000003.1"/>
</dbReference>
<protein>
    <recommendedName>
        <fullName evidence="3">Segregation and condensation protein B</fullName>
    </recommendedName>
</protein>
<proteinExistence type="predicted"/>
<comment type="caution">
    <text evidence="1">The sequence shown here is derived from an EMBL/GenBank/DDBJ whole genome shotgun (WGS) entry which is preliminary data.</text>
</comment>
<reference evidence="1 2" key="1">
    <citation type="submission" date="2016-10" db="EMBL/GenBank/DDBJ databases">
        <authorList>
            <person name="Varghese N."/>
            <person name="Submissions S."/>
        </authorList>
    </citation>
    <scope>NUCLEOTIDE SEQUENCE [LARGE SCALE GENOMIC DNA]</scope>
    <source>
        <strain evidence="1 2">ATCC 49954</strain>
    </source>
</reference>
<sequence length="100" mass="11172">MFELEGTTYTLRFNKQKIKTVELTTGISIVSAITANKGILSYQTVETLFVSGLVEEQGLVAVKQKEALDIFDKLVEEKGLISLNVAVIEKLQEDMGFLFR</sequence>
<name>A0AAX2DMQ9_LISIV</name>
<dbReference type="EMBL" id="FNMX01000003">
    <property type="protein sequence ID" value="SDW40837.1"/>
    <property type="molecule type" value="Genomic_DNA"/>
</dbReference>
<evidence type="ECO:0000313" key="2">
    <source>
        <dbReference type="Proteomes" id="UP000183610"/>
    </source>
</evidence>
<dbReference type="AlphaFoldDB" id="A0AAX2DMQ9"/>
<accession>A0AAX2DMQ9</accession>